<feature type="domain" description="Amidohydrolase-related" evidence="1">
    <location>
        <begin position="31"/>
        <end position="282"/>
    </location>
</feature>
<dbReference type="Gene3D" id="3.20.20.140">
    <property type="entry name" value="Metal-dependent hydrolases"/>
    <property type="match status" value="1"/>
</dbReference>
<protein>
    <submittedName>
        <fullName evidence="2">Amidohydrolase</fullName>
    </submittedName>
</protein>
<dbReference type="PANTHER" id="PTHR35563">
    <property type="entry name" value="BARREL METAL-DEPENDENT HYDROLASE, PUTATIVE (AFU_ORTHOLOGUE AFUA_1G16240)-RELATED"/>
    <property type="match status" value="1"/>
</dbReference>
<gene>
    <name evidence="2" type="ORF">OG626_02320</name>
</gene>
<sequence>MRYFDTHTHAISSDTDAYPVRPLGGRQSEWSRTRPVDVSGLIRHLDAAGIERAALVHASTMYGFDNRYAADALAGYPDRLVGVCAVDFLSDTAVPDLRHWIEERGFSGVRIRVSDGTTKVPTPGAGLSDGRMAAVWDYVESRGVPVCIQMHSKDTGKLVEVLDAHPALTVLLDHAGRPDAGGGPSYPRLGELGQLARFAGVHLKITPPALRRLEAEPGADVTEVLRRLAGTFGTDRLMWGSNFPASDGTLQDLRDSIESRLSWLAPDERANVLGGNAARVYNVPVTTDSH</sequence>
<dbReference type="GO" id="GO:0016787">
    <property type="term" value="F:hydrolase activity"/>
    <property type="evidence" value="ECO:0007669"/>
    <property type="project" value="InterPro"/>
</dbReference>
<dbReference type="PANTHER" id="PTHR35563:SF2">
    <property type="entry name" value="BARREL METAL-DEPENDENT HYDROLASE, PUTATIVE (AFU_ORTHOLOGUE AFUA_1G16240)-RELATED"/>
    <property type="match status" value="1"/>
</dbReference>
<dbReference type="Pfam" id="PF04909">
    <property type="entry name" value="Amidohydro_2"/>
    <property type="match status" value="1"/>
</dbReference>
<dbReference type="InterPro" id="IPR052358">
    <property type="entry name" value="Aro_Compnd_Degr_Hydrolases"/>
</dbReference>
<name>A0AAU3GN13_9ACTN</name>
<organism evidence="2">
    <name type="scientific">Streptomyces sp. NBC_01401</name>
    <dbReference type="NCBI Taxonomy" id="2903854"/>
    <lineage>
        <taxon>Bacteria</taxon>
        <taxon>Bacillati</taxon>
        <taxon>Actinomycetota</taxon>
        <taxon>Actinomycetes</taxon>
        <taxon>Kitasatosporales</taxon>
        <taxon>Streptomycetaceae</taxon>
        <taxon>Streptomyces</taxon>
    </lineage>
</organism>
<dbReference type="SUPFAM" id="SSF51556">
    <property type="entry name" value="Metallo-dependent hydrolases"/>
    <property type="match status" value="1"/>
</dbReference>
<dbReference type="InterPro" id="IPR006680">
    <property type="entry name" value="Amidohydro-rel"/>
</dbReference>
<evidence type="ECO:0000313" key="2">
    <source>
        <dbReference type="EMBL" id="WTY93802.1"/>
    </source>
</evidence>
<evidence type="ECO:0000259" key="1">
    <source>
        <dbReference type="Pfam" id="PF04909"/>
    </source>
</evidence>
<reference evidence="2" key="1">
    <citation type="submission" date="2022-10" db="EMBL/GenBank/DDBJ databases">
        <title>The complete genomes of actinobacterial strains from the NBC collection.</title>
        <authorList>
            <person name="Joergensen T.S."/>
            <person name="Alvarez Arevalo M."/>
            <person name="Sterndorff E.B."/>
            <person name="Faurdal D."/>
            <person name="Vuksanovic O."/>
            <person name="Mourched A.-S."/>
            <person name="Charusanti P."/>
            <person name="Shaw S."/>
            <person name="Blin K."/>
            <person name="Weber T."/>
        </authorList>
    </citation>
    <scope>NUCLEOTIDE SEQUENCE</scope>
    <source>
        <strain evidence="2">NBC_01401</strain>
    </source>
</reference>
<accession>A0AAU3GN13</accession>
<proteinExistence type="predicted"/>
<dbReference type="EMBL" id="CP109535">
    <property type="protein sequence ID" value="WTY93802.1"/>
    <property type="molecule type" value="Genomic_DNA"/>
</dbReference>
<dbReference type="AlphaFoldDB" id="A0AAU3GN13"/>
<dbReference type="InterPro" id="IPR032466">
    <property type="entry name" value="Metal_Hydrolase"/>
</dbReference>